<sequence length="531" mass="58225">MAARKEGAPPFVPPALAPPSLPSRGNFEQPIKEEAGSEEAEERPKIIAATDDDKRKARDPHHHHHHKRDRDGNAKVEEEKHEDVKMEAGGGDDAIANSTGIKGKDRSVENNAATEDEIMEDAAQPVDKDKIVQQRKRMSRQRGEGRSRFRSKDREGWLGARAESSAVTYKIGEGLPELAKLWKESASSSSEGGSNGGAAPLLEVRVAADLATTSNRQVRGSQLWGTDIYTEDSDLVAVLMHTGYYSPTASPPPSCISEIRATLRVLPPQNGYKSTLRNSVRSRAWGAASGCSYSIERCRIVKSGGGFADLEPCLNRMPVVAPTLAPAAMERTMTTRSASSNAHRQQRFVQEVTIQYNLCNEPWLKYSMSIVADRGLKKSLYTSARLKKGDVLYLETHSHRYELSYDGEKASSNGTAPATTTATSSQAPSQAPEKPSKDKAPSSDKEKPHSHNGFCDKNGDYAEHYKWARCNVPLPLSIVRSKGVPLPPDCVQVLEESLTWEEVQWSPTSVWVRGKEFPLARAQFLSPGVSP</sequence>
<dbReference type="AlphaFoldDB" id="D8R019"/>
<accession>D8R019</accession>
<dbReference type="OMA" id="CTHASRA"/>
<feature type="compositionally biased region" description="Basic residues" evidence="1">
    <location>
        <begin position="57"/>
        <end position="68"/>
    </location>
</feature>
<dbReference type="Pfam" id="PF08642">
    <property type="entry name" value="Rxt3"/>
    <property type="match status" value="1"/>
</dbReference>
<keyword evidence="3" id="KW-1185">Reference proteome</keyword>
<feature type="compositionally biased region" description="Low complexity" evidence="1">
    <location>
        <begin position="415"/>
        <end position="433"/>
    </location>
</feature>
<reference evidence="2 3" key="1">
    <citation type="journal article" date="2011" name="Science">
        <title>The Selaginella genome identifies genetic changes associated with the evolution of vascular plants.</title>
        <authorList>
            <person name="Banks J.A."/>
            <person name="Nishiyama T."/>
            <person name="Hasebe M."/>
            <person name="Bowman J.L."/>
            <person name="Gribskov M."/>
            <person name="dePamphilis C."/>
            <person name="Albert V.A."/>
            <person name="Aono N."/>
            <person name="Aoyama T."/>
            <person name="Ambrose B.A."/>
            <person name="Ashton N.W."/>
            <person name="Axtell M.J."/>
            <person name="Barker E."/>
            <person name="Barker M.S."/>
            <person name="Bennetzen J.L."/>
            <person name="Bonawitz N.D."/>
            <person name="Chapple C."/>
            <person name="Cheng C."/>
            <person name="Correa L.G."/>
            <person name="Dacre M."/>
            <person name="DeBarry J."/>
            <person name="Dreyer I."/>
            <person name="Elias M."/>
            <person name="Engstrom E.M."/>
            <person name="Estelle M."/>
            <person name="Feng L."/>
            <person name="Finet C."/>
            <person name="Floyd S.K."/>
            <person name="Frommer W.B."/>
            <person name="Fujita T."/>
            <person name="Gramzow L."/>
            <person name="Gutensohn M."/>
            <person name="Harholt J."/>
            <person name="Hattori M."/>
            <person name="Heyl A."/>
            <person name="Hirai T."/>
            <person name="Hiwatashi Y."/>
            <person name="Ishikawa M."/>
            <person name="Iwata M."/>
            <person name="Karol K.G."/>
            <person name="Koehler B."/>
            <person name="Kolukisaoglu U."/>
            <person name="Kubo M."/>
            <person name="Kurata T."/>
            <person name="Lalonde S."/>
            <person name="Li K."/>
            <person name="Li Y."/>
            <person name="Litt A."/>
            <person name="Lyons E."/>
            <person name="Manning G."/>
            <person name="Maruyama T."/>
            <person name="Michael T.P."/>
            <person name="Mikami K."/>
            <person name="Miyazaki S."/>
            <person name="Morinaga S."/>
            <person name="Murata T."/>
            <person name="Mueller-Roeber B."/>
            <person name="Nelson D.R."/>
            <person name="Obara M."/>
            <person name="Oguri Y."/>
            <person name="Olmstead R.G."/>
            <person name="Onodera N."/>
            <person name="Petersen B.L."/>
            <person name="Pils B."/>
            <person name="Prigge M."/>
            <person name="Rensing S.A."/>
            <person name="Riano-Pachon D.M."/>
            <person name="Roberts A.W."/>
            <person name="Sato Y."/>
            <person name="Scheller H.V."/>
            <person name="Schulz B."/>
            <person name="Schulz C."/>
            <person name="Shakirov E.V."/>
            <person name="Shibagaki N."/>
            <person name="Shinohara N."/>
            <person name="Shippen D.E."/>
            <person name="Soerensen I."/>
            <person name="Sotooka R."/>
            <person name="Sugimoto N."/>
            <person name="Sugita M."/>
            <person name="Sumikawa N."/>
            <person name="Tanurdzic M."/>
            <person name="Theissen G."/>
            <person name="Ulvskov P."/>
            <person name="Wakazuki S."/>
            <person name="Weng J.K."/>
            <person name="Willats W.W."/>
            <person name="Wipf D."/>
            <person name="Wolf P.G."/>
            <person name="Yang L."/>
            <person name="Zimmer A.D."/>
            <person name="Zhu Q."/>
            <person name="Mitros T."/>
            <person name="Hellsten U."/>
            <person name="Loque D."/>
            <person name="Otillar R."/>
            <person name="Salamov A."/>
            <person name="Schmutz J."/>
            <person name="Shapiro H."/>
            <person name="Lindquist E."/>
            <person name="Lucas S."/>
            <person name="Rokhsar D."/>
            <person name="Grigoriev I.V."/>
        </authorList>
    </citation>
    <scope>NUCLEOTIDE SEQUENCE [LARGE SCALE GENOMIC DNA]</scope>
</reference>
<dbReference type="Gramene" id="EFJ34895">
    <property type="protein sequence ID" value="EFJ34895"/>
    <property type="gene ID" value="SELMODRAFT_438869"/>
</dbReference>
<dbReference type="SUPFAM" id="SSF69848">
    <property type="entry name" value="LCCL domain"/>
    <property type="match status" value="1"/>
</dbReference>
<evidence type="ECO:0000256" key="1">
    <source>
        <dbReference type="SAM" id="MobiDB-lite"/>
    </source>
</evidence>
<dbReference type="STRING" id="88036.D8R019"/>
<dbReference type="eggNOG" id="KOG4843">
    <property type="taxonomic scope" value="Eukaryota"/>
</dbReference>
<organism evidence="3">
    <name type="scientific">Selaginella moellendorffii</name>
    <name type="common">Spikemoss</name>
    <dbReference type="NCBI Taxonomy" id="88036"/>
    <lineage>
        <taxon>Eukaryota</taxon>
        <taxon>Viridiplantae</taxon>
        <taxon>Streptophyta</taxon>
        <taxon>Embryophyta</taxon>
        <taxon>Tracheophyta</taxon>
        <taxon>Lycopodiopsida</taxon>
        <taxon>Selaginellales</taxon>
        <taxon>Selaginellaceae</taxon>
        <taxon>Selaginella</taxon>
    </lineage>
</organism>
<feature type="compositionally biased region" description="Basic and acidic residues" evidence="1">
    <location>
        <begin position="69"/>
        <end position="86"/>
    </location>
</feature>
<feature type="compositionally biased region" description="Basic and acidic residues" evidence="1">
    <location>
        <begin position="141"/>
        <end position="155"/>
    </location>
</feature>
<dbReference type="OrthoDB" id="3596986at2759"/>
<dbReference type="Gene3D" id="2.170.130.20">
    <property type="entry name" value="LCCL-like domain"/>
    <property type="match status" value="1"/>
</dbReference>
<dbReference type="HOGENOM" id="CLU_049820_0_0_1"/>
<dbReference type="InParanoid" id="D8R019"/>
<dbReference type="InterPro" id="IPR013951">
    <property type="entry name" value="Rxt3"/>
</dbReference>
<feature type="region of interest" description="Disordered" evidence="1">
    <location>
        <begin position="1"/>
        <end position="155"/>
    </location>
</feature>
<gene>
    <name evidence="2" type="ORF">SELMODRAFT_438869</name>
</gene>
<protein>
    <submittedName>
        <fullName evidence="2">Uncharacterized protein</fullName>
    </submittedName>
</protein>
<name>D8R019_SELML</name>
<proteinExistence type="predicted"/>
<dbReference type="EMBL" id="GL377569">
    <property type="protein sequence ID" value="EFJ34895.1"/>
    <property type="molecule type" value="Genomic_DNA"/>
</dbReference>
<dbReference type="KEGG" id="smo:SELMODRAFT_438869"/>
<feature type="region of interest" description="Disordered" evidence="1">
    <location>
        <begin position="406"/>
        <end position="455"/>
    </location>
</feature>
<evidence type="ECO:0000313" key="3">
    <source>
        <dbReference type="Proteomes" id="UP000001514"/>
    </source>
</evidence>
<feature type="compositionally biased region" description="Basic and acidic residues" evidence="1">
    <location>
        <begin position="434"/>
        <end position="449"/>
    </location>
</feature>
<dbReference type="InterPro" id="IPR036609">
    <property type="entry name" value="LCCL_sf"/>
</dbReference>
<dbReference type="Proteomes" id="UP000001514">
    <property type="component" value="Unassembled WGS sequence"/>
</dbReference>
<feature type="compositionally biased region" description="Pro residues" evidence="1">
    <location>
        <begin position="10"/>
        <end position="21"/>
    </location>
</feature>
<evidence type="ECO:0000313" key="2">
    <source>
        <dbReference type="EMBL" id="EFJ34895.1"/>
    </source>
</evidence>